<comment type="caution">
    <text evidence="1">The sequence shown here is derived from an EMBL/GenBank/DDBJ whole genome shotgun (WGS) entry which is preliminary data.</text>
</comment>
<organism evidence="1 2">
    <name type="scientific">Streptomyces pseudovenezuelae</name>
    <dbReference type="NCBI Taxonomy" id="67350"/>
    <lineage>
        <taxon>Bacteria</taxon>
        <taxon>Bacillati</taxon>
        <taxon>Actinomycetota</taxon>
        <taxon>Actinomycetes</taxon>
        <taxon>Kitasatosporales</taxon>
        <taxon>Streptomycetaceae</taxon>
        <taxon>Streptomyces</taxon>
        <taxon>Streptomyces aurantiacus group</taxon>
    </lineage>
</organism>
<evidence type="ECO:0000313" key="2">
    <source>
        <dbReference type="Proteomes" id="UP001160499"/>
    </source>
</evidence>
<dbReference type="Proteomes" id="UP001160499">
    <property type="component" value="Unassembled WGS sequence"/>
</dbReference>
<name>A0ABT6LZ10_9ACTN</name>
<accession>A0ABT6LZ10</accession>
<keyword evidence="2" id="KW-1185">Reference proteome</keyword>
<reference evidence="1 2" key="1">
    <citation type="submission" date="2023-04" db="EMBL/GenBank/DDBJ databases">
        <title>Forest soil microbial communities from Buena Vista Peninsula, Colon Province, Panama.</title>
        <authorList>
            <person name="Bouskill N."/>
        </authorList>
    </citation>
    <scope>NUCLEOTIDE SEQUENCE [LARGE SCALE GENOMIC DNA]</scope>
    <source>
        <strain evidence="1 2">GGS1</strain>
    </source>
</reference>
<sequence>MNCPVFNRNILSRLLKVTEEHAEKLYRRTRRKVRNRGLGDESLLGTGRTMASQ</sequence>
<gene>
    <name evidence="1" type="ORF">M2283_008889</name>
</gene>
<proteinExistence type="predicted"/>
<evidence type="ECO:0000313" key="1">
    <source>
        <dbReference type="EMBL" id="MDH6221542.1"/>
    </source>
</evidence>
<protein>
    <submittedName>
        <fullName evidence="1">Uncharacterized protein</fullName>
    </submittedName>
</protein>
<dbReference type="EMBL" id="JARXVH010000023">
    <property type="protein sequence ID" value="MDH6221542.1"/>
    <property type="molecule type" value="Genomic_DNA"/>
</dbReference>